<feature type="region of interest" description="Disordered" evidence="1">
    <location>
        <begin position="55"/>
        <end position="88"/>
    </location>
</feature>
<accession>A0A177AG18</accession>
<evidence type="ECO:0000256" key="1">
    <source>
        <dbReference type="SAM" id="MobiDB-lite"/>
    </source>
</evidence>
<keyword evidence="2" id="KW-1133">Transmembrane helix</keyword>
<proteinExistence type="predicted"/>
<sequence>MPEGTLPIKGPHPATVGIIFVAVAFITILLISLYYSFFNKMRKQTRLEQRVARNERAFDSDNRDDEDLEMQEAPFDDLKMPPKAMTRK</sequence>
<evidence type="ECO:0000256" key="2">
    <source>
        <dbReference type="SAM" id="Phobius"/>
    </source>
</evidence>
<dbReference type="AlphaFoldDB" id="A0A177AG18"/>
<dbReference type="EMBL" id="KV441391">
    <property type="protein sequence ID" value="OAF60352.1"/>
    <property type="molecule type" value="Genomic_DNA"/>
</dbReference>
<keyword evidence="2" id="KW-0812">Transmembrane</keyword>
<protein>
    <submittedName>
        <fullName evidence="3">Uncharacterized protein</fullName>
    </submittedName>
</protein>
<dbReference type="VEuPathDB" id="FungiDB:GMDG_04365"/>
<organism evidence="3">
    <name type="scientific">Pseudogymnoascus destructans</name>
    <dbReference type="NCBI Taxonomy" id="655981"/>
    <lineage>
        <taxon>Eukaryota</taxon>
        <taxon>Fungi</taxon>
        <taxon>Dikarya</taxon>
        <taxon>Ascomycota</taxon>
        <taxon>Pezizomycotina</taxon>
        <taxon>Leotiomycetes</taxon>
        <taxon>Thelebolales</taxon>
        <taxon>Thelebolaceae</taxon>
        <taxon>Pseudogymnoascus</taxon>
    </lineage>
</organism>
<dbReference type="RefSeq" id="XP_024325633.1">
    <property type="nucleotide sequence ID" value="XM_024466929.1"/>
</dbReference>
<dbReference type="Proteomes" id="UP000077154">
    <property type="component" value="Unassembled WGS sequence"/>
</dbReference>
<keyword evidence="2" id="KW-0472">Membrane</keyword>
<feature type="transmembrane region" description="Helical" evidence="2">
    <location>
        <begin position="16"/>
        <end position="37"/>
    </location>
</feature>
<name>A0A177AG18_9PEZI</name>
<dbReference type="GeneID" id="36286358"/>
<reference evidence="3" key="1">
    <citation type="submission" date="2016-03" db="EMBL/GenBank/DDBJ databases">
        <title>Updated assembly of Pseudogymnoascus destructans, the fungus causing white-nose syndrome of bats.</title>
        <authorList>
            <person name="Palmer J.M."/>
            <person name="Drees K.P."/>
            <person name="Foster J.T."/>
            <person name="Lindner D.L."/>
        </authorList>
    </citation>
    <scope>NUCLEOTIDE SEQUENCE [LARGE SCALE GENOMIC DNA]</scope>
    <source>
        <strain evidence="3">20631-21</strain>
    </source>
</reference>
<gene>
    <name evidence="3" type="ORF">VC83_03281</name>
</gene>
<evidence type="ECO:0000313" key="3">
    <source>
        <dbReference type="EMBL" id="OAF60352.1"/>
    </source>
</evidence>